<feature type="compositionally biased region" description="Polar residues" evidence="1">
    <location>
        <begin position="187"/>
        <end position="197"/>
    </location>
</feature>
<comment type="caution">
    <text evidence="2">The sequence shown here is derived from an EMBL/GenBank/DDBJ whole genome shotgun (WGS) entry which is preliminary data.</text>
</comment>
<protein>
    <submittedName>
        <fullName evidence="2">Uncharacterized protein</fullName>
    </submittedName>
</protein>
<proteinExistence type="predicted"/>
<feature type="compositionally biased region" description="Low complexity" evidence="1">
    <location>
        <begin position="207"/>
        <end position="216"/>
    </location>
</feature>
<dbReference type="Proteomes" id="UP000198287">
    <property type="component" value="Unassembled WGS sequence"/>
</dbReference>
<keyword evidence="3" id="KW-1185">Reference proteome</keyword>
<sequence length="362" mass="41257">MKMPNDKPKYNPVSSRKIGFDIKLGWNGTAMFPGLERLSGQSAVFDVRMTWLDAFKAHFGISLNPIKYSVQRLWKDTGRLKHDLREPIKLMMQDWAKIQRSFKIYIVLNNKSVQVSRIEDSGKYPMRTGPTELLTLDDDDMMSPPSVVGIQMRNQFYNSEVAKNNGRTSSINMMASNEVNFRNGSSPTPTYNNQARQSALVHRNVSGEHSSSSFVSQTRYTSSSHVPPLTIRMRPPPPRTQPVPASYQAPTSTVLSKISKPKATQPVCYTDSDDDSDARSDVTNDSQDSQLEDLQALGIPYEDLKSMVVSRAKKNYTNIQFLKLKHELQQFRKKNERRWIKWTTSAPITANILRELFEIDEN</sequence>
<reference evidence="2 3" key="1">
    <citation type="submission" date="2015-12" db="EMBL/GenBank/DDBJ databases">
        <title>The genome of Folsomia candida.</title>
        <authorList>
            <person name="Faddeeva A."/>
            <person name="Derks M.F."/>
            <person name="Anvar Y."/>
            <person name="Smit S."/>
            <person name="Van Straalen N."/>
            <person name="Roelofs D."/>
        </authorList>
    </citation>
    <scope>NUCLEOTIDE SEQUENCE [LARGE SCALE GENOMIC DNA]</scope>
    <source>
        <strain evidence="2 3">VU population</strain>
        <tissue evidence="2">Whole body</tissue>
    </source>
</reference>
<gene>
    <name evidence="2" type="ORF">Fcan01_01018</name>
</gene>
<name>A0A226F0A3_FOLCA</name>
<organism evidence="2 3">
    <name type="scientific">Folsomia candida</name>
    <name type="common">Springtail</name>
    <dbReference type="NCBI Taxonomy" id="158441"/>
    <lineage>
        <taxon>Eukaryota</taxon>
        <taxon>Metazoa</taxon>
        <taxon>Ecdysozoa</taxon>
        <taxon>Arthropoda</taxon>
        <taxon>Hexapoda</taxon>
        <taxon>Collembola</taxon>
        <taxon>Entomobryomorpha</taxon>
        <taxon>Isotomoidea</taxon>
        <taxon>Isotomidae</taxon>
        <taxon>Proisotominae</taxon>
        <taxon>Folsomia</taxon>
    </lineage>
</organism>
<evidence type="ECO:0000256" key="1">
    <source>
        <dbReference type="SAM" id="MobiDB-lite"/>
    </source>
</evidence>
<evidence type="ECO:0000313" key="2">
    <source>
        <dbReference type="EMBL" id="OXA62356.1"/>
    </source>
</evidence>
<accession>A0A226F0A3</accession>
<evidence type="ECO:0000313" key="3">
    <source>
        <dbReference type="Proteomes" id="UP000198287"/>
    </source>
</evidence>
<dbReference type="EMBL" id="LNIX01000001">
    <property type="protein sequence ID" value="OXA62356.1"/>
    <property type="molecule type" value="Genomic_DNA"/>
</dbReference>
<feature type="region of interest" description="Disordered" evidence="1">
    <location>
        <begin position="187"/>
        <end position="289"/>
    </location>
</feature>
<dbReference type="AlphaFoldDB" id="A0A226F0A3"/>